<dbReference type="PANTHER" id="PTHR30471">
    <property type="entry name" value="DNA REPAIR PROTEIN RADC"/>
    <property type="match status" value="1"/>
</dbReference>
<evidence type="ECO:0000256" key="4">
    <source>
        <dbReference type="ARBA" id="ARBA00022833"/>
    </source>
</evidence>
<reference evidence="8" key="1">
    <citation type="journal article" date="2019" name="Int. J. Syst. Evol. Microbiol.">
        <title>The Global Catalogue of Microorganisms (GCM) 10K type strain sequencing project: providing services to taxonomists for standard genome sequencing and annotation.</title>
        <authorList>
            <consortium name="The Broad Institute Genomics Platform"/>
            <consortium name="The Broad Institute Genome Sequencing Center for Infectious Disease"/>
            <person name="Wu L."/>
            <person name="Ma J."/>
        </authorList>
    </citation>
    <scope>NUCLEOTIDE SEQUENCE [LARGE SCALE GENOMIC DNA]</scope>
    <source>
        <strain evidence="8">CCM 8691</strain>
    </source>
</reference>
<dbReference type="CDD" id="cd08071">
    <property type="entry name" value="MPN_DUF2466"/>
    <property type="match status" value="1"/>
</dbReference>
<feature type="domain" description="MPN" evidence="6">
    <location>
        <begin position="29"/>
        <end position="154"/>
    </location>
</feature>
<organism evidence="7 8">
    <name type="scientific">Pedobacter lithocola</name>
    <dbReference type="NCBI Taxonomy" id="1908239"/>
    <lineage>
        <taxon>Bacteria</taxon>
        <taxon>Pseudomonadati</taxon>
        <taxon>Bacteroidota</taxon>
        <taxon>Sphingobacteriia</taxon>
        <taxon>Sphingobacteriales</taxon>
        <taxon>Sphingobacteriaceae</taxon>
        <taxon>Pedobacter</taxon>
    </lineage>
</organism>
<dbReference type="Proteomes" id="UP001595789">
    <property type="component" value="Unassembled WGS sequence"/>
</dbReference>
<evidence type="ECO:0000259" key="6">
    <source>
        <dbReference type="PROSITE" id="PS50249"/>
    </source>
</evidence>
<gene>
    <name evidence="7" type="ORF">ACFOWA_19595</name>
</gene>
<dbReference type="InterPro" id="IPR037518">
    <property type="entry name" value="MPN"/>
</dbReference>
<dbReference type="Pfam" id="PF04002">
    <property type="entry name" value="RadC"/>
    <property type="match status" value="1"/>
</dbReference>
<dbReference type="EMBL" id="JBHSBW010000016">
    <property type="protein sequence ID" value="MFC4213406.1"/>
    <property type="molecule type" value="Genomic_DNA"/>
</dbReference>
<keyword evidence="2" id="KW-0479">Metal-binding</keyword>
<dbReference type="InterPro" id="IPR025657">
    <property type="entry name" value="RadC_JAB"/>
</dbReference>
<dbReference type="InterPro" id="IPR001405">
    <property type="entry name" value="UPF0758"/>
</dbReference>
<keyword evidence="8" id="KW-1185">Reference proteome</keyword>
<dbReference type="PROSITE" id="PS01302">
    <property type="entry name" value="UPF0758"/>
    <property type="match status" value="1"/>
</dbReference>
<keyword evidence="3" id="KW-0378">Hydrolase</keyword>
<keyword evidence="4" id="KW-0862">Zinc</keyword>
<proteinExistence type="predicted"/>
<keyword evidence="5" id="KW-0482">Metalloprotease</keyword>
<dbReference type="SUPFAM" id="SSF102712">
    <property type="entry name" value="JAB1/MPN domain"/>
    <property type="match status" value="1"/>
</dbReference>
<accession>A0ABV8PI82</accession>
<comment type="caution">
    <text evidence="7">The sequence shown here is derived from an EMBL/GenBank/DDBJ whole genome shotgun (WGS) entry which is preliminary data.</text>
</comment>
<evidence type="ECO:0000313" key="8">
    <source>
        <dbReference type="Proteomes" id="UP001595789"/>
    </source>
</evidence>
<evidence type="ECO:0000256" key="1">
    <source>
        <dbReference type="ARBA" id="ARBA00022670"/>
    </source>
</evidence>
<name>A0ABV8PI82_9SPHI</name>
<dbReference type="PROSITE" id="PS50249">
    <property type="entry name" value="MPN"/>
    <property type="match status" value="1"/>
</dbReference>
<sequence>MKQNEFPLSAVAEIKLSYHPHFKANERPKISEPKQCYKIFMDNWDLGLIEIQEQFKIMLLNRANRVIGISEISKGGIDGAVVDARLIFAIALKAGACSIVLVHNHPSGNLTPSKHDLNLTKRICECGKLLQIDIHDHLIISVDGYLSMAKEGLM</sequence>
<evidence type="ECO:0000256" key="5">
    <source>
        <dbReference type="ARBA" id="ARBA00023049"/>
    </source>
</evidence>
<dbReference type="PANTHER" id="PTHR30471:SF3">
    <property type="entry name" value="UPF0758 PROTEIN YEES-RELATED"/>
    <property type="match status" value="1"/>
</dbReference>
<evidence type="ECO:0000313" key="7">
    <source>
        <dbReference type="EMBL" id="MFC4213406.1"/>
    </source>
</evidence>
<evidence type="ECO:0000256" key="2">
    <source>
        <dbReference type="ARBA" id="ARBA00022723"/>
    </source>
</evidence>
<dbReference type="RefSeq" id="WP_378988585.1">
    <property type="nucleotide sequence ID" value="NZ_JBHSBW010000016.1"/>
</dbReference>
<dbReference type="Gene3D" id="3.40.140.10">
    <property type="entry name" value="Cytidine Deaminase, domain 2"/>
    <property type="match status" value="1"/>
</dbReference>
<protein>
    <submittedName>
        <fullName evidence="7">RadC family protein</fullName>
    </submittedName>
</protein>
<keyword evidence="1" id="KW-0645">Protease</keyword>
<evidence type="ECO:0000256" key="3">
    <source>
        <dbReference type="ARBA" id="ARBA00022801"/>
    </source>
</evidence>
<dbReference type="InterPro" id="IPR020891">
    <property type="entry name" value="UPF0758_CS"/>
</dbReference>